<keyword evidence="5" id="KW-1185">Reference proteome</keyword>
<dbReference type="InParanoid" id="T1FE91"/>
<proteinExistence type="predicted"/>
<dbReference type="EnsemblMetazoa" id="HelroT179148">
    <property type="protein sequence ID" value="HelroP179148"/>
    <property type="gene ID" value="HelroG179148"/>
</dbReference>
<name>T1FE91_HELRO</name>
<feature type="transmembrane region" description="Helical" evidence="2">
    <location>
        <begin position="153"/>
        <end position="172"/>
    </location>
</feature>
<keyword evidence="2" id="KW-1133">Transmembrane helix</keyword>
<dbReference type="Proteomes" id="UP000015101">
    <property type="component" value="Unassembled WGS sequence"/>
</dbReference>
<organism evidence="4 5">
    <name type="scientific">Helobdella robusta</name>
    <name type="common">Californian leech</name>
    <dbReference type="NCBI Taxonomy" id="6412"/>
    <lineage>
        <taxon>Eukaryota</taxon>
        <taxon>Metazoa</taxon>
        <taxon>Spiralia</taxon>
        <taxon>Lophotrochozoa</taxon>
        <taxon>Annelida</taxon>
        <taxon>Clitellata</taxon>
        <taxon>Hirudinea</taxon>
        <taxon>Rhynchobdellida</taxon>
        <taxon>Glossiphoniidae</taxon>
        <taxon>Helobdella</taxon>
    </lineage>
</organism>
<dbReference type="RefSeq" id="XP_009026239.1">
    <property type="nucleotide sequence ID" value="XM_009027991.1"/>
</dbReference>
<evidence type="ECO:0000256" key="2">
    <source>
        <dbReference type="SAM" id="Phobius"/>
    </source>
</evidence>
<reference evidence="4" key="3">
    <citation type="submission" date="2015-06" db="UniProtKB">
        <authorList>
            <consortium name="EnsemblMetazoa"/>
        </authorList>
    </citation>
    <scope>IDENTIFICATION</scope>
</reference>
<reference evidence="3 5" key="2">
    <citation type="journal article" date="2013" name="Nature">
        <title>Insights into bilaterian evolution from three spiralian genomes.</title>
        <authorList>
            <person name="Simakov O."/>
            <person name="Marletaz F."/>
            <person name="Cho S.J."/>
            <person name="Edsinger-Gonzales E."/>
            <person name="Havlak P."/>
            <person name="Hellsten U."/>
            <person name="Kuo D.H."/>
            <person name="Larsson T."/>
            <person name="Lv J."/>
            <person name="Arendt D."/>
            <person name="Savage R."/>
            <person name="Osoegawa K."/>
            <person name="de Jong P."/>
            <person name="Grimwood J."/>
            <person name="Chapman J.A."/>
            <person name="Shapiro H."/>
            <person name="Aerts A."/>
            <person name="Otillar R.P."/>
            <person name="Terry A.Y."/>
            <person name="Boore J.L."/>
            <person name="Grigoriev I.V."/>
            <person name="Lindberg D.R."/>
            <person name="Seaver E.C."/>
            <person name="Weisblat D.A."/>
            <person name="Putnam N.H."/>
            <person name="Rokhsar D.S."/>
        </authorList>
    </citation>
    <scope>NUCLEOTIDE SEQUENCE</scope>
</reference>
<sequence length="175" mass="19479">MKRKMKREMKGEKTGNELQTVEVDTATFLPLATVHPLESCNSILGQLQSLQHPRTNTNSNVPESPKHSQPLQSCTCSHRTTKKAQEQNDIINSVDCRADTKQGQQNNFFLVNTSQHIQCFFSNILKAVDVDVLVVVDIFIETVIIDDVVADDVALQMLMLFVLLIIGIGDVIDDG</sequence>
<dbReference type="AlphaFoldDB" id="T1FE91"/>
<accession>T1FE91</accession>
<dbReference type="EMBL" id="AMQM01006745">
    <property type="status" value="NOT_ANNOTATED_CDS"/>
    <property type="molecule type" value="Genomic_DNA"/>
</dbReference>
<evidence type="ECO:0000256" key="1">
    <source>
        <dbReference type="SAM" id="MobiDB-lite"/>
    </source>
</evidence>
<feature type="region of interest" description="Disordered" evidence="1">
    <location>
        <begin position="52"/>
        <end position="73"/>
    </location>
</feature>
<reference evidence="5" key="1">
    <citation type="submission" date="2012-12" db="EMBL/GenBank/DDBJ databases">
        <authorList>
            <person name="Hellsten U."/>
            <person name="Grimwood J."/>
            <person name="Chapman J.A."/>
            <person name="Shapiro H."/>
            <person name="Aerts A."/>
            <person name="Otillar R.P."/>
            <person name="Terry A.Y."/>
            <person name="Boore J.L."/>
            <person name="Simakov O."/>
            <person name="Marletaz F."/>
            <person name="Cho S.-J."/>
            <person name="Edsinger-Gonzales E."/>
            <person name="Havlak P."/>
            <person name="Kuo D.-H."/>
            <person name="Larsson T."/>
            <person name="Lv J."/>
            <person name="Arendt D."/>
            <person name="Savage R."/>
            <person name="Osoegawa K."/>
            <person name="de Jong P."/>
            <person name="Lindberg D.R."/>
            <person name="Seaver E.C."/>
            <person name="Weisblat D.A."/>
            <person name="Putnam N.H."/>
            <person name="Grigoriev I.V."/>
            <person name="Rokhsar D.S."/>
        </authorList>
    </citation>
    <scope>NUCLEOTIDE SEQUENCE</scope>
</reference>
<evidence type="ECO:0000313" key="4">
    <source>
        <dbReference type="EnsemblMetazoa" id="HelroP179148"/>
    </source>
</evidence>
<evidence type="ECO:0000313" key="5">
    <source>
        <dbReference type="Proteomes" id="UP000015101"/>
    </source>
</evidence>
<dbReference type="CTD" id="20207140"/>
<keyword evidence="2" id="KW-0812">Transmembrane</keyword>
<gene>
    <name evidence="4" type="primary">20207140</name>
    <name evidence="3" type="ORF">HELRODRAFT_179148</name>
</gene>
<evidence type="ECO:0000313" key="3">
    <source>
        <dbReference type="EMBL" id="ESN95677.1"/>
    </source>
</evidence>
<dbReference type="GeneID" id="20207140"/>
<dbReference type="HOGENOM" id="CLU_1534236_0_0_1"/>
<dbReference type="EMBL" id="KB097510">
    <property type="protein sequence ID" value="ESN95677.1"/>
    <property type="molecule type" value="Genomic_DNA"/>
</dbReference>
<protein>
    <submittedName>
        <fullName evidence="3 4">Uncharacterized protein</fullName>
    </submittedName>
</protein>
<dbReference type="KEGG" id="hro:HELRODRAFT_179148"/>
<keyword evidence="2" id="KW-0472">Membrane</keyword>